<evidence type="ECO:0000256" key="7">
    <source>
        <dbReference type="ARBA" id="ARBA00023136"/>
    </source>
</evidence>
<keyword evidence="7 10" id="KW-0472">Membrane</keyword>
<keyword evidence="6" id="KW-0560">Oxidoreductase</keyword>
<protein>
    <submittedName>
        <fullName evidence="12">Vitamin K epoxide reductase family protein</fullName>
    </submittedName>
</protein>
<feature type="transmembrane region" description="Helical" evidence="10">
    <location>
        <begin position="162"/>
        <end position="182"/>
    </location>
</feature>
<dbReference type="SUPFAM" id="SSF52833">
    <property type="entry name" value="Thioredoxin-like"/>
    <property type="match status" value="1"/>
</dbReference>
<dbReference type="InterPro" id="IPR012932">
    <property type="entry name" value="VKOR"/>
</dbReference>
<comment type="subcellular location">
    <subcellularLocation>
        <location evidence="1">Membrane</location>
        <topology evidence="1">Multi-pass membrane protein</topology>
    </subcellularLocation>
</comment>
<feature type="domain" description="Vitamin K epoxide reductase" evidence="11">
    <location>
        <begin position="11"/>
        <end position="154"/>
    </location>
</feature>
<reference evidence="12" key="1">
    <citation type="submission" date="2024-07" db="EMBL/GenBank/DDBJ databases">
        <authorList>
            <person name="Kim Y.J."/>
            <person name="Jeong J.Y."/>
        </authorList>
    </citation>
    <scope>NUCLEOTIDE SEQUENCE</scope>
    <source>
        <strain evidence="12">GIHE-MW2</strain>
    </source>
</reference>
<dbReference type="GO" id="GO:0016020">
    <property type="term" value="C:membrane"/>
    <property type="evidence" value="ECO:0007669"/>
    <property type="project" value="UniProtKB-SubCell"/>
</dbReference>
<keyword evidence="4" id="KW-0874">Quinone</keyword>
<dbReference type="Gene3D" id="1.20.1440.130">
    <property type="entry name" value="VKOR domain"/>
    <property type="match status" value="1"/>
</dbReference>
<evidence type="ECO:0000256" key="6">
    <source>
        <dbReference type="ARBA" id="ARBA00023002"/>
    </source>
</evidence>
<name>A0AAU8JIZ6_9CYAN</name>
<evidence type="ECO:0000259" key="11">
    <source>
        <dbReference type="SMART" id="SM00756"/>
    </source>
</evidence>
<dbReference type="InterPro" id="IPR038354">
    <property type="entry name" value="VKOR_sf"/>
</dbReference>
<keyword evidence="9" id="KW-0676">Redox-active center</keyword>
<accession>A0AAU8JIZ6</accession>
<dbReference type="InterPro" id="IPR044698">
    <property type="entry name" value="VKOR/LTO1"/>
</dbReference>
<sequence>MTSRKSIPWIHQWSRHLIGAIALVGCLETAWLTAAELSGTAADVCPTSGCKEVLQSDYATVFGLPLTLYGLLAYIAMAFLAFLPWLLRQKTDKSFQSKVQETTWLLMFSLGVAMLVFSSYLMYVMLFKIQALCPYCIASAIFSVTLFTLTIIGRNWLDPGQLFMTGCVIGMVTLVGVTGIYANVTPTADSSTASSSEAVNIPGEIGLPITNKSGKAEMDLARHLTAIGAKNYGAYWCPHCHEQKELFGQQAFALIDYVECDPKGKNARPQMCKAAGLAGYPSWQINGQVYAGVQRLETLADLSNYQGDRGFIHPFPYQ</sequence>
<dbReference type="GO" id="GO:0048038">
    <property type="term" value="F:quinone binding"/>
    <property type="evidence" value="ECO:0007669"/>
    <property type="project" value="UniProtKB-KW"/>
</dbReference>
<evidence type="ECO:0000256" key="5">
    <source>
        <dbReference type="ARBA" id="ARBA00022989"/>
    </source>
</evidence>
<proteinExistence type="inferred from homology"/>
<keyword evidence="5 10" id="KW-1133">Transmembrane helix</keyword>
<dbReference type="PANTHER" id="PTHR34573:SF1">
    <property type="entry name" value="VITAMIN K EPOXIDE REDUCTASE DOMAIN-CONTAINING PROTEIN"/>
    <property type="match status" value="1"/>
</dbReference>
<dbReference type="AlphaFoldDB" id="A0AAU8JIZ6"/>
<evidence type="ECO:0000256" key="1">
    <source>
        <dbReference type="ARBA" id="ARBA00004141"/>
    </source>
</evidence>
<evidence type="ECO:0000256" key="8">
    <source>
        <dbReference type="ARBA" id="ARBA00023157"/>
    </source>
</evidence>
<dbReference type="GO" id="GO:0016491">
    <property type="term" value="F:oxidoreductase activity"/>
    <property type="evidence" value="ECO:0007669"/>
    <property type="project" value="UniProtKB-KW"/>
</dbReference>
<evidence type="ECO:0000313" key="12">
    <source>
        <dbReference type="EMBL" id="XCM38773.1"/>
    </source>
</evidence>
<dbReference type="EMBL" id="CP159837">
    <property type="protein sequence ID" value="XCM38773.1"/>
    <property type="molecule type" value="Genomic_DNA"/>
</dbReference>
<keyword evidence="8" id="KW-1015">Disulfide bond</keyword>
<evidence type="ECO:0000256" key="10">
    <source>
        <dbReference type="SAM" id="Phobius"/>
    </source>
</evidence>
<dbReference type="PROSITE" id="PS51257">
    <property type="entry name" value="PROKAR_LIPOPROTEIN"/>
    <property type="match status" value="1"/>
</dbReference>
<evidence type="ECO:0000256" key="2">
    <source>
        <dbReference type="ARBA" id="ARBA00006214"/>
    </source>
</evidence>
<organism evidence="12">
    <name type="scientific">Planktothricoides raciborskii GIHE-MW2</name>
    <dbReference type="NCBI Taxonomy" id="2792601"/>
    <lineage>
        <taxon>Bacteria</taxon>
        <taxon>Bacillati</taxon>
        <taxon>Cyanobacteriota</taxon>
        <taxon>Cyanophyceae</taxon>
        <taxon>Oscillatoriophycideae</taxon>
        <taxon>Oscillatoriales</taxon>
        <taxon>Oscillatoriaceae</taxon>
        <taxon>Planktothricoides</taxon>
    </lineage>
</organism>
<feature type="transmembrane region" description="Helical" evidence="10">
    <location>
        <begin position="129"/>
        <end position="150"/>
    </location>
</feature>
<dbReference type="PANTHER" id="PTHR34573">
    <property type="entry name" value="VKC DOMAIN-CONTAINING PROTEIN"/>
    <property type="match status" value="1"/>
</dbReference>
<dbReference type="SMART" id="SM00756">
    <property type="entry name" value="VKc"/>
    <property type="match status" value="1"/>
</dbReference>
<dbReference type="Gene3D" id="3.40.30.10">
    <property type="entry name" value="Glutaredoxin"/>
    <property type="match status" value="1"/>
</dbReference>
<feature type="transmembrane region" description="Helical" evidence="10">
    <location>
        <begin position="59"/>
        <end position="83"/>
    </location>
</feature>
<evidence type="ECO:0000256" key="4">
    <source>
        <dbReference type="ARBA" id="ARBA00022719"/>
    </source>
</evidence>
<dbReference type="InterPro" id="IPR036249">
    <property type="entry name" value="Thioredoxin-like_sf"/>
</dbReference>
<dbReference type="Pfam" id="PF07884">
    <property type="entry name" value="VKOR"/>
    <property type="match status" value="1"/>
</dbReference>
<feature type="transmembrane region" description="Helical" evidence="10">
    <location>
        <begin position="104"/>
        <end position="123"/>
    </location>
</feature>
<keyword evidence="3 10" id="KW-0812">Transmembrane</keyword>
<dbReference type="CDD" id="cd12916">
    <property type="entry name" value="VKOR_1"/>
    <property type="match status" value="1"/>
</dbReference>
<comment type="similarity">
    <text evidence="2">Belongs to the VKOR family.</text>
</comment>
<evidence type="ECO:0000256" key="3">
    <source>
        <dbReference type="ARBA" id="ARBA00022692"/>
    </source>
</evidence>
<evidence type="ECO:0000256" key="9">
    <source>
        <dbReference type="ARBA" id="ARBA00023284"/>
    </source>
</evidence>
<gene>
    <name evidence="12" type="ORF">ABWT76_001645</name>
</gene>
<dbReference type="RefSeq" id="WP_054464547.1">
    <property type="nucleotide sequence ID" value="NZ_CP159837.1"/>
</dbReference>